<dbReference type="EMBL" id="MFAM01000026">
    <property type="protein sequence ID" value="OGD79137.1"/>
    <property type="molecule type" value="Genomic_DNA"/>
</dbReference>
<dbReference type="AlphaFoldDB" id="A0A1F5FHU1"/>
<evidence type="ECO:0000256" key="2">
    <source>
        <dbReference type="ARBA" id="ARBA00022980"/>
    </source>
</evidence>
<organism evidence="5 6">
    <name type="scientific">Candidatus Collierbacteria bacterium RIFOXYB1_FULL_49_13</name>
    <dbReference type="NCBI Taxonomy" id="1817728"/>
    <lineage>
        <taxon>Bacteria</taxon>
        <taxon>Candidatus Collieribacteriota</taxon>
    </lineage>
</organism>
<dbReference type="InterPro" id="IPR012678">
    <property type="entry name" value="Ribosomal_uL23/eL15/eS24_sf"/>
</dbReference>
<dbReference type="GO" id="GO:0019843">
    <property type="term" value="F:rRNA binding"/>
    <property type="evidence" value="ECO:0007669"/>
    <property type="project" value="UniProtKB-UniRule"/>
</dbReference>
<accession>A0A1F5FHU1</accession>
<keyword evidence="4" id="KW-0699">rRNA-binding</keyword>
<comment type="caution">
    <text evidence="5">The sequence shown here is derived from an EMBL/GenBank/DDBJ whole genome shotgun (WGS) entry which is preliminary data.</text>
</comment>
<dbReference type="InterPro" id="IPR013025">
    <property type="entry name" value="Ribosomal_uL23-like"/>
</dbReference>
<dbReference type="Gene3D" id="3.30.70.330">
    <property type="match status" value="1"/>
</dbReference>
<comment type="similarity">
    <text evidence="1 4">Belongs to the universal ribosomal protein uL23 family.</text>
</comment>
<evidence type="ECO:0000256" key="3">
    <source>
        <dbReference type="ARBA" id="ARBA00023274"/>
    </source>
</evidence>
<keyword evidence="3 4" id="KW-0687">Ribonucleoprotein</keyword>
<comment type="subunit">
    <text evidence="4">Part of the 50S ribosomal subunit. Contacts protein L29, and trigger factor when it is bound to the ribosome.</text>
</comment>
<evidence type="ECO:0000256" key="1">
    <source>
        <dbReference type="ARBA" id="ARBA00006700"/>
    </source>
</evidence>
<dbReference type="GO" id="GO:0003735">
    <property type="term" value="F:structural constituent of ribosome"/>
    <property type="evidence" value="ECO:0007669"/>
    <property type="project" value="InterPro"/>
</dbReference>
<proteinExistence type="inferred from homology"/>
<evidence type="ECO:0000313" key="5">
    <source>
        <dbReference type="EMBL" id="OGD79137.1"/>
    </source>
</evidence>
<dbReference type="HAMAP" id="MF_01369_B">
    <property type="entry name" value="Ribosomal_uL23_B"/>
    <property type="match status" value="1"/>
</dbReference>
<comment type="function">
    <text evidence="4">One of the early assembly proteins it binds 23S rRNA. One of the proteins that surrounds the polypeptide exit tunnel on the outside of the ribosome. Forms the main docking site for trigger factor binding to the ribosome.</text>
</comment>
<keyword evidence="2 4" id="KW-0689">Ribosomal protein</keyword>
<dbReference type="GO" id="GO:0005840">
    <property type="term" value="C:ribosome"/>
    <property type="evidence" value="ECO:0007669"/>
    <property type="project" value="UniProtKB-KW"/>
</dbReference>
<dbReference type="GO" id="GO:1990904">
    <property type="term" value="C:ribonucleoprotein complex"/>
    <property type="evidence" value="ECO:0007669"/>
    <property type="project" value="UniProtKB-KW"/>
</dbReference>
<reference evidence="5 6" key="1">
    <citation type="journal article" date="2016" name="Nat. Commun.">
        <title>Thousands of microbial genomes shed light on interconnected biogeochemical processes in an aquifer system.</title>
        <authorList>
            <person name="Anantharaman K."/>
            <person name="Brown C.T."/>
            <person name="Hug L.A."/>
            <person name="Sharon I."/>
            <person name="Castelle C.J."/>
            <person name="Probst A.J."/>
            <person name="Thomas B.C."/>
            <person name="Singh A."/>
            <person name="Wilkins M.J."/>
            <person name="Karaoz U."/>
            <person name="Brodie E.L."/>
            <person name="Williams K.H."/>
            <person name="Hubbard S.S."/>
            <person name="Banfield J.F."/>
        </authorList>
    </citation>
    <scope>NUCLEOTIDE SEQUENCE [LARGE SCALE GENOMIC DNA]</scope>
</reference>
<name>A0A1F5FHU1_9BACT</name>
<keyword evidence="4" id="KW-0694">RNA-binding</keyword>
<dbReference type="GO" id="GO:0006412">
    <property type="term" value="P:translation"/>
    <property type="evidence" value="ECO:0007669"/>
    <property type="project" value="UniProtKB-UniRule"/>
</dbReference>
<gene>
    <name evidence="4" type="primary">rplW</name>
    <name evidence="5" type="ORF">A2368_01060</name>
</gene>
<dbReference type="InterPro" id="IPR012677">
    <property type="entry name" value="Nucleotide-bd_a/b_plait_sf"/>
</dbReference>
<sequence length="96" mass="10648">MNSLIIKPHLTEKTMAATAHNRFAFLVSPKANKNQIKEAVQAAFGVHVTGITTRTKKSLTHRHARTGKTITSSRKKIAYVQLKSGETITLFETKSE</sequence>
<dbReference type="Pfam" id="PF00276">
    <property type="entry name" value="Ribosomal_L23"/>
    <property type="match status" value="1"/>
</dbReference>
<evidence type="ECO:0000256" key="4">
    <source>
        <dbReference type="HAMAP-Rule" id="MF_01369"/>
    </source>
</evidence>
<evidence type="ECO:0000313" key="6">
    <source>
        <dbReference type="Proteomes" id="UP000176682"/>
    </source>
</evidence>
<dbReference type="Proteomes" id="UP000176682">
    <property type="component" value="Unassembled WGS sequence"/>
</dbReference>
<protein>
    <recommendedName>
        <fullName evidence="4">Large ribosomal subunit protein uL23</fullName>
    </recommendedName>
</protein>
<dbReference type="SUPFAM" id="SSF54189">
    <property type="entry name" value="Ribosomal proteins S24e, L23 and L15e"/>
    <property type="match status" value="1"/>
</dbReference>